<reference evidence="1 2" key="1">
    <citation type="journal article" date="2014" name="BMC Genomics">
        <title>Architecture and functions of a multipartite genome of the methylotrophic bacterium Paracoccus aminophilus JCM 7686, containing primary and secondary chromids.</title>
        <authorList>
            <person name="Dziewit L."/>
            <person name="Czarnecki J."/>
            <person name="Wibberg D."/>
            <person name="Radlinska M."/>
            <person name="Mrozek P."/>
            <person name="Szymczak M."/>
            <person name="Schluter A."/>
            <person name="Puhler A."/>
            <person name="Bartosik D."/>
        </authorList>
    </citation>
    <scope>NUCLEOTIDE SEQUENCE [LARGE SCALE GENOMIC DNA]</scope>
    <source>
        <strain evidence="1">JCM 7686</strain>
    </source>
</reference>
<name>S5Y1E9_PARAH</name>
<sequence>MRYAVYHLPEDPLGDWGSAWLGWDIRTGQTRTQPEVTGLPKPLAALTEIPRRYGFHATLKAPMVLAEGAKPDELAAALRTVAARHRPLALTMQLVTDWGFLCLRPQHQPSALHALEADLVQELDRFRAALSAEDRARRQPERLSDAARNHLDRWGYPHVLELFHYHLTLSGPITEEEGDALKARLSGPLGALIEAPMPVSKLALVIERPDRQFELVEEVALG</sequence>
<organism evidence="1 2">
    <name type="scientific">Paracoccus aminophilus JCM 7686</name>
    <dbReference type="NCBI Taxonomy" id="1367847"/>
    <lineage>
        <taxon>Bacteria</taxon>
        <taxon>Pseudomonadati</taxon>
        <taxon>Pseudomonadota</taxon>
        <taxon>Alphaproteobacteria</taxon>
        <taxon>Rhodobacterales</taxon>
        <taxon>Paracoccaceae</taxon>
        <taxon>Paracoccus</taxon>
    </lineage>
</organism>
<accession>S5Y1E9</accession>
<protein>
    <recommendedName>
        <fullName evidence="3">Phosphonate metabolism protein</fullName>
    </recommendedName>
</protein>
<evidence type="ECO:0000313" key="2">
    <source>
        <dbReference type="Proteomes" id="UP000015480"/>
    </source>
</evidence>
<dbReference type="EMBL" id="CP006650">
    <property type="protein sequence ID" value="AGT09520.1"/>
    <property type="molecule type" value="Genomic_DNA"/>
</dbReference>
<dbReference type="KEGG" id="pami:JCM7686_2452"/>
<dbReference type="AlphaFoldDB" id="S5Y1E9"/>
<dbReference type="InterPro" id="IPR009389">
    <property type="entry name" value="DUF1045"/>
</dbReference>
<dbReference type="Gene3D" id="3.90.1140.10">
    <property type="entry name" value="Cyclic phosphodiesterase"/>
    <property type="match status" value="1"/>
</dbReference>
<gene>
    <name evidence="1" type="ORF">JCM7686_2452</name>
</gene>
<dbReference type="Proteomes" id="UP000015480">
    <property type="component" value="Chromosome"/>
</dbReference>
<dbReference type="HOGENOM" id="CLU_074099_0_0_5"/>
<dbReference type="STRING" id="1367847.JCM7686_2452"/>
<dbReference type="PIRSF" id="PIRSF033328">
    <property type="entry name" value="Phest_Mll4975"/>
    <property type="match status" value="1"/>
</dbReference>
<proteinExistence type="predicted"/>
<dbReference type="OrthoDB" id="4954742at2"/>
<evidence type="ECO:0000313" key="1">
    <source>
        <dbReference type="EMBL" id="AGT09520.1"/>
    </source>
</evidence>
<dbReference type="RefSeq" id="WP_020951158.1">
    <property type="nucleotide sequence ID" value="NC_022041.1"/>
</dbReference>
<dbReference type="PATRIC" id="fig|1367847.3.peg.2454"/>
<keyword evidence="2" id="KW-1185">Reference proteome</keyword>
<dbReference type="Pfam" id="PF06299">
    <property type="entry name" value="DUF1045"/>
    <property type="match status" value="1"/>
</dbReference>
<evidence type="ECO:0008006" key="3">
    <source>
        <dbReference type="Google" id="ProtNLM"/>
    </source>
</evidence>
<dbReference type="eggNOG" id="COG3709">
    <property type="taxonomic scope" value="Bacteria"/>
</dbReference>